<dbReference type="GO" id="GO:0016829">
    <property type="term" value="F:lyase activity"/>
    <property type="evidence" value="ECO:0007669"/>
    <property type="project" value="InterPro"/>
</dbReference>
<dbReference type="EMBL" id="VMNW02000030">
    <property type="protein sequence ID" value="KAA9159365.1"/>
    <property type="molecule type" value="Genomic_DNA"/>
</dbReference>
<accession>A0A5N0UZB6</accession>
<protein>
    <submittedName>
        <fullName evidence="4">MmgE/PrpD family protein</fullName>
    </submittedName>
</protein>
<dbReference type="InterPro" id="IPR045337">
    <property type="entry name" value="MmgE_PrpD_C"/>
</dbReference>
<dbReference type="RefSeq" id="WP_144747584.1">
    <property type="nucleotide sequence ID" value="NZ_VMNW02000030.1"/>
</dbReference>
<feature type="domain" description="MmgE/PrpD C-terminal" evidence="3">
    <location>
        <begin position="267"/>
        <end position="429"/>
    </location>
</feature>
<dbReference type="Pfam" id="PF03972">
    <property type="entry name" value="MmgE_PrpD_N"/>
    <property type="match status" value="1"/>
</dbReference>
<gene>
    <name evidence="4" type="ORF">FPZ12_020915</name>
</gene>
<evidence type="ECO:0000256" key="1">
    <source>
        <dbReference type="ARBA" id="ARBA00006174"/>
    </source>
</evidence>
<dbReference type="Gene3D" id="3.30.1330.120">
    <property type="entry name" value="2-methylcitrate dehydratase PrpD"/>
    <property type="match status" value="1"/>
</dbReference>
<evidence type="ECO:0000313" key="4">
    <source>
        <dbReference type="EMBL" id="KAA9159365.1"/>
    </source>
</evidence>
<dbReference type="Proteomes" id="UP000319769">
    <property type="component" value="Unassembled WGS sequence"/>
</dbReference>
<comment type="caution">
    <text evidence="4">The sequence shown here is derived from an EMBL/GenBank/DDBJ whole genome shotgun (WGS) entry which is preliminary data.</text>
</comment>
<evidence type="ECO:0000259" key="2">
    <source>
        <dbReference type="Pfam" id="PF03972"/>
    </source>
</evidence>
<dbReference type="AlphaFoldDB" id="A0A5N0UZB6"/>
<dbReference type="PANTHER" id="PTHR16943">
    <property type="entry name" value="2-METHYLCITRATE DEHYDRATASE-RELATED"/>
    <property type="match status" value="1"/>
</dbReference>
<sequence>MTATTELASFVAAHADFPPLVTSRLRDLFLDYLGNSAFAAAEAENGPAVRAAIRSLDPGEGPGTVIGESRGYAWPYAALLNGCYAHSLDFDDTNRLQVGHPGAPVISAALADAERLGVKGNAFLDALAIGYEVSCRVGAAVGPTSYDRGFHLTSTSGIFGAVAAVARLRGFDAETVENAFGLALSKAAGSMQYLANGAWNKRLHPGFAAHDAIVAATLAESGVRGASAAFEGQYGLLNGYSADPHPEALTDGLGEEWLLLETGIKPYPSCRFTHAPIDATLALRERISPAEREKAALEVELSPTAMKIVGEPLPAKLDPRGSVDSQFSVFSQVALAWLDGTVGWSSYGRLPDEDVRRMTTRVTTRSADLGAHGTTVTVRIDGRTLSETVTAPLGEPENWVGDKALREKFTGLAVPVYGEQRAEEIVAAVSALGADTDLRALAGLLRR</sequence>
<dbReference type="SUPFAM" id="SSF103378">
    <property type="entry name" value="2-methylcitrate dehydratase PrpD"/>
    <property type="match status" value="1"/>
</dbReference>
<proteinExistence type="inferred from homology"/>
<dbReference type="InterPro" id="IPR036148">
    <property type="entry name" value="MmgE/PrpD_sf"/>
</dbReference>
<dbReference type="Pfam" id="PF19305">
    <property type="entry name" value="MmgE_PrpD_C"/>
    <property type="match status" value="1"/>
</dbReference>
<dbReference type="Gene3D" id="1.10.4100.10">
    <property type="entry name" value="2-methylcitrate dehydratase PrpD"/>
    <property type="match status" value="1"/>
</dbReference>
<dbReference type="PANTHER" id="PTHR16943:SF8">
    <property type="entry name" value="2-METHYLCITRATE DEHYDRATASE"/>
    <property type="match status" value="1"/>
</dbReference>
<dbReference type="InterPro" id="IPR042183">
    <property type="entry name" value="MmgE/PrpD_sf_1"/>
</dbReference>
<comment type="similarity">
    <text evidence="1">Belongs to the PrpD family.</text>
</comment>
<evidence type="ECO:0000259" key="3">
    <source>
        <dbReference type="Pfam" id="PF19305"/>
    </source>
</evidence>
<dbReference type="InterPro" id="IPR042188">
    <property type="entry name" value="MmgE/PrpD_sf_2"/>
</dbReference>
<reference evidence="4" key="1">
    <citation type="submission" date="2019-09" db="EMBL/GenBank/DDBJ databases">
        <authorList>
            <person name="Teo W.F.A."/>
            <person name="Duangmal K."/>
        </authorList>
    </citation>
    <scope>NUCLEOTIDE SEQUENCE [LARGE SCALE GENOMIC DNA]</scope>
    <source>
        <strain evidence="4">K81G1</strain>
    </source>
</reference>
<dbReference type="InterPro" id="IPR045336">
    <property type="entry name" value="MmgE_PrpD_N"/>
</dbReference>
<feature type="domain" description="MmgE/PrpD N-terminal" evidence="2">
    <location>
        <begin position="6"/>
        <end position="247"/>
    </location>
</feature>
<keyword evidence="5" id="KW-1185">Reference proteome</keyword>
<organism evidence="4 5">
    <name type="scientific">Amycolatopsis acidicola</name>
    <dbReference type="NCBI Taxonomy" id="2596893"/>
    <lineage>
        <taxon>Bacteria</taxon>
        <taxon>Bacillati</taxon>
        <taxon>Actinomycetota</taxon>
        <taxon>Actinomycetes</taxon>
        <taxon>Pseudonocardiales</taxon>
        <taxon>Pseudonocardiaceae</taxon>
        <taxon>Amycolatopsis</taxon>
    </lineage>
</organism>
<dbReference type="InterPro" id="IPR005656">
    <property type="entry name" value="MmgE_PrpD"/>
</dbReference>
<evidence type="ECO:0000313" key="5">
    <source>
        <dbReference type="Proteomes" id="UP000319769"/>
    </source>
</evidence>
<dbReference type="OrthoDB" id="9797528at2"/>
<name>A0A5N0UZB6_9PSEU</name>